<sequence length="751" mass="85363">MSKQVKFGWPLGLEHAACQLQAVEQRLWNMNNDGSCLFKFNAAYHCEDDHGSCIHCCAPHGQWHHSFLCGQPIKECVCKARYFGTSLLKLISMVASVVALCKPHNEDGQHRVSALEIIHQMKFYGARYDKIMVSFDVRMNMCPVGIEPTSLMSMSRVLTTRSRTTLQHLSNWSNSTWQAMKQTLGLGGLFTIVTPGSVFSILPHHLRRLFESLKDLEEELGWILISSRGSGSTFMPHRMVREVAGSQEFDPLGPLNHHNFESSLRLVQEDFEGQRGSVTIKVQDWHPMDVGPDPVIWRTGATKKAEIEISELFRELINILSCDQPNVLKGIYSRKFNQQGNGYWQNEESTRAYRGKKESTSPKMEMSDLIQGYEDCWLRSRSAFTNWGYVKESWLSTDGRDYFFPSCESRSSKCVIAFDLRNVKLSLVECLASTRIGRCLLSPIFDVCWSYQTPWIHQTGVFMISTSHNRFRIKEEFLCNMKNSLEVASVVEDSEEGSLNSFHAIPQYPLIHCQQTLKANHNQSNTQTRLKIFRRITIEIQVEGCYFIQLSPKNISFVWLLVLWQCSDHEKLQLLAFCDSCNKLLDLIFLHQPSCNGSTASCTLLALTGLPTPTLLLCVSRVPTLYFTVSVSLFSFPHSFILSCLCTSIVYTLHVLTAAHLVFLRSGFSFLLFFLCRFSFISSCLKCIPHSFILSSLFTSIGTSSFLLPSFLTWSLHSPRAHSCPSDYYVFLVMINPFQSMGGCWSVVLLV</sequence>
<reference evidence="2 3" key="1">
    <citation type="submission" date="2015-08" db="EMBL/GenBank/DDBJ databases">
        <title>Next Generation Sequencing and Analysis of the Genome of Puccinia sorghi L Schw, the Causal Agent of Maize Common Rust.</title>
        <authorList>
            <person name="Rochi L."/>
            <person name="Burguener G."/>
            <person name="Darino M."/>
            <person name="Turjanski A."/>
            <person name="Kreff E."/>
            <person name="Dieguez M.J."/>
            <person name="Sacco F."/>
        </authorList>
    </citation>
    <scope>NUCLEOTIDE SEQUENCE [LARGE SCALE GENOMIC DNA]</scope>
    <source>
        <strain evidence="2 3">RO10H11247</strain>
    </source>
</reference>
<evidence type="ECO:0000313" key="3">
    <source>
        <dbReference type="Proteomes" id="UP000037035"/>
    </source>
</evidence>
<accession>A0A0L6UWD3</accession>
<comment type="caution">
    <text evidence="2">The sequence shown here is derived from an EMBL/GenBank/DDBJ whole genome shotgun (WGS) entry which is preliminary data.</text>
</comment>
<dbReference type="AlphaFoldDB" id="A0A0L6UWD3"/>
<keyword evidence="1" id="KW-1133">Transmembrane helix</keyword>
<evidence type="ECO:0000256" key="1">
    <source>
        <dbReference type="SAM" id="Phobius"/>
    </source>
</evidence>
<dbReference type="Proteomes" id="UP000037035">
    <property type="component" value="Unassembled WGS sequence"/>
</dbReference>
<feature type="transmembrane region" description="Helical" evidence="1">
    <location>
        <begin position="625"/>
        <end position="651"/>
    </location>
</feature>
<feature type="transmembrane region" description="Helical" evidence="1">
    <location>
        <begin position="692"/>
        <end position="716"/>
    </location>
</feature>
<organism evidence="2 3">
    <name type="scientific">Puccinia sorghi</name>
    <dbReference type="NCBI Taxonomy" id="27349"/>
    <lineage>
        <taxon>Eukaryota</taxon>
        <taxon>Fungi</taxon>
        <taxon>Dikarya</taxon>
        <taxon>Basidiomycota</taxon>
        <taxon>Pucciniomycotina</taxon>
        <taxon>Pucciniomycetes</taxon>
        <taxon>Pucciniales</taxon>
        <taxon>Pucciniaceae</taxon>
        <taxon>Puccinia</taxon>
    </lineage>
</organism>
<name>A0A0L6UWD3_9BASI</name>
<gene>
    <name evidence="2" type="ORF">VP01_3522g1</name>
</gene>
<dbReference type="VEuPathDB" id="FungiDB:VP01_3522g1"/>
<dbReference type="EMBL" id="LAVV01008527">
    <property type="protein sequence ID" value="KNZ52557.1"/>
    <property type="molecule type" value="Genomic_DNA"/>
</dbReference>
<protein>
    <submittedName>
        <fullName evidence="2">Uncharacterized protein</fullName>
    </submittedName>
</protein>
<proteinExistence type="predicted"/>
<keyword evidence="1" id="KW-0472">Membrane</keyword>
<feature type="transmembrane region" description="Helical" evidence="1">
    <location>
        <begin position="728"/>
        <end position="750"/>
    </location>
</feature>
<feature type="transmembrane region" description="Helical" evidence="1">
    <location>
        <begin position="657"/>
        <end position="680"/>
    </location>
</feature>
<keyword evidence="1" id="KW-0812">Transmembrane</keyword>
<keyword evidence="3" id="KW-1185">Reference proteome</keyword>
<evidence type="ECO:0000313" key="2">
    <source>
        <dbReference type="EMBL" id="KNZ52557.1"/>
    </source>
</evidence>
<feature type="transmembrane region" description="Helical" evidence="1">
    <location>
        <begin position="598"/>
        <end position="618"/>
    </location>
</feature>